<protein>
    <recommendedName>
        <fullName evidence="3">Branched-chain amino acid aminotransferase</fullName>
    </recommendedName>
</protein>
<proteinExistence type="predicted"/>
<keyword evidence="2" id="KW-1185">Reference proteome</keyword>
<dbReference type="Proteomes" id="UP001231362">
    <property type="component" value="Unassembled WGS sequence"/>
</dbReference>
<comment type="caution">
    <text evidence="1">The sequence shown here is derived from an EMBL/GenBank/DDBJ whole genome shotgun (WGS) entry which is preliminary data.</text>
</comment>
<organism evidence="1 2">
    <name type="scientific">Anoxybacillus andreesenii</name>
    <dbReference type="NCBI Taxonomy" id="1325932"/>
    <lineage>
        <taxon>Bacteria</taxon>
        <taxon>Bacillati</taxon>
        <taxon>Bacillota</taxon>
        <taxon>Bacilli</taxon>
        <taxon>Bacillales</taxon>
        <taxon>Anoxybacillaceae</taxon>
        <taxon>Anoxybacillus</taxon>
    </lineage>
</organism>
<dbReference type="EMBL" id="JAUSTU010000003">
    <property type="protein sequence ID" value="MDQ0154581.1"/>
    <property type="molecule type" value="Genomic_DNA"/>
</dbReference>
<evidence type="ECO:0008006" key="3">
    <source>
        <dbReference type="Google" id="ProtNLM"/>
    </source>
</evidence>
<evidence type="ECO:0000313" key="2">
    <source>
        <dbReference type="Proteomes" id="UP001231362"/>
    </source>
</evidence>
<dbReference type="RefSeq" id="WP_307149184.1">
    <property type="nucleotide sequence ID" value="NZ_JAUSTU010000003.1"/>
</dbReference>
<name>A0ABT9V0U8_9BACL</name>
<accession>A0ABT9V0U8</accession>
<sequence length="152" mass="17449">METNPVDFSNVYIERCDKETENFLAEEGQAFLQNHIDYLRVNKDEFVYIEATPFSELGADGLSLEVDDVFGTYNVMLGLKLPKKLEPQIKAFLEHHLSGEEIKYGLLFDANDGLWNLNFTLDYVAGYREEMTFSAALSIIHEFLLKLVAEVR</sequence>
<gene>
    <name evidence="1" type="ORF">J2S07_000885</name>
</gene>
<reference evidence="1 2" key="1">
    <citation type="submission" date="2023-07" db="EMBL/GenBank/DDBJ databases">
        <title>Genomic Encyclopedia of Type Strains, Phase IV (KMG-IV): sequencing the most valuable type-strain genomes for metagenomic binning, comparative biology and taxonomic classification.</title>
        <authorList>
            <person name="Goeker M."/>
        </authorList>
    </citation>
    <scope>NUCLEOTIDE SEQUENCE [LARGE SCALE GENOMIC DNA]</scope>
    <source>
        <strain evidence="1 2">DSM 23948</strain>
    </source>
</reference>
<evidence type="ECO:0000313" key="1">
    <source>
        <dbReference type="EMBL" id="MDQ0154581.1"/>
    </source>
</evidence>